<evidence type="ECO:0000313" key="2">
    <source>
        <dbReference type="Proteomes" id="UP000183253"/>
    </source>
</evidence>
<dbReference type="AlphaFoldDB" id="A0A1H4BBK1"/>
<dbReference type="Proteomes" id="UP000183253">
    <property type="component" value="Unassembled WGS sequence"/>
</dbReference>
<reference evidence="1 2" key="1">
    <citation type="submission" date="2016-10" db="EMBL/GenBank/DDBJ databases">
        <authorList>
            <person name="de Groot N.N."/>
        </authorList>
    </citation>
    <scope>NUCLEOTIDE SEQUENCE [LARGE SCALE GENOMIC DNA]</scope>
    <source>
        <strain evidence="1 2">DSM 25383</strain>
    </source>
</reference>
<dbReference type="OrthoDB" id="9776533at2"/>
<keyword evidence="2" id="KW-1185">Reference proteome</keyword>
<evidence type="ECO:0000313" key="1">
    <source>
        <dbReference type="EMBL" id="SEA45533.1"/>
    </source>
</evidence>
<proteinExistence type="predicted"/>
<gene>
    <name evidence="1" type="ORF">SAMN05444145_103309</name>
</gene>
<dbReference type="EMBL" id="FNRI01000003">
    <property type="protein sequence ID" value="SEA45533.1"/>
    <property type="molecule type" value="Genomic_DNA"/>
</dbReference>
<evidence type="ECO:0008006" key="3">
    <source>
        <dbReference type="Google" id="ProtNLM"/>
    </source>
</evidence>
<dbReference type="PROSITE" id="PS51257">
    <property type="entry name" value="PROKAR_LIPOPROTEIN"/>
    <property type="match status" value="1"/>
</dbReference>
<dbReference type="Gene3D" id="2.160.20.110">
    <property type="match status" value="3"/>
</dbReference>
<name>A0A1H4BBK1_9BACT</name>
<organism evidence="1 2">
    <name type="scientific">Alistipes timonensis JC136</name>
    <dbReference type="NCBI Taxonomy" id="1033731"/>
    <lineage>
        <taxon>Bacteria</taxon>
        <taxon>Pseudomonadati</taxon>
        <taxon>Bacteroidota</taxon>
        <taxon>Bacteroidia</taxon>
        <taxon>Bacteroidales</taxon>
        <taxon>Rikenellaceae</taxon>
        <taxon>Alistipes</taxon>
    </lineage>
</organism>
<dbReference type="RefSeq" id="WP_010261920.1">
    <property type="nucleotide sequence ID" value="NZ_CAEG01000010.1"/>
</dbReference>
<accession>A0A1H4BBK1</accession>
<dbReference type="STRING" id="1033731.SAMN05444145_103309"/>
<sequence>MKKLLYILCAVVLAAGCSDDDTASYYLDELVIDTANCLAEGSYVQGVEANDLCRIKIPYENAKGGTARISAPETNGLRIDAQEVALVSGAGEATVVVKGTPLLLETSFLQLNIEYRAKTYLSSVEIAVLEDVDPSGSIEFEIDQTPLAGLTAPKTIAFTVSPTMAAIVESGTTPDGLRVNVISDPATGEGSVTLTPAANFLGGEVELTASFGARAPQVRKIRVSAFAAGEGTADAPYEITSAAELEKIGYGFDKAFRLTSDIVLDNNWTPVGTEAQPFSGSLDGNGRKVTLALDRPTEDYVALFARVGAGAEVTNLTLDGSVTGRNYVSALAAASEASLSADVAAVTVKGENFVAAAVASGAGRDARVIEFGTVPAAVNITMGTDSATESLGLVTKGATVTFDPGTTGTSWSYDDASGNFTVTKEDDFSGGDVTFRVALGDRVTSTVHTIAVSSKNMYESGSGLEGDPYVVVDADQFTATLHTYPAAHVKLTEDIAVSNWETIPAFSGSLDGGGHTVGGLTAPFVATLTGTVENVKFSGVNIAAGKSACGAVANLLDGHVEGVAVTGTLSAESGASSGDTGFGAIAGQAQGSSVIDNCYVNVTMTTNSNFATGGLVGVIKGTNGVTMSNSTVEGSISGSISGTKLGGILGRKTNTNQNSKDIIKGCLVTAEVKMTGEGSNMIGGIFGALQGATVSGDYVGGITIEKSAFTGSVSGGNAVGGIGGVCCSVRDCYVGGSVQAISVSSSSTAAAAGISAAVKGDVERCVVYGARVTGGPKGSSYTAGIVNVKNGNAPKATGCAVIATTIQTGGFAIYGTASGDITATSNYRWNVSYADAAAYVALDTDTYGQDGIEQEPTQALFESLGYDFTSVWTWDAAASAPKLQKTGCDDAVKIN</sequence>
<protein>
    <recommendedName>
        <fullName evidence="3">The GLUG motif-containing protein</fullName>
    </recommendedName>
</protein>